<name>A0A6C7EDQ3_ILUCY</name>
<sequence length="385" mass="40651">MVLVASAGIATGCSSYGSESFDPVDPADYAADPADNWQVCPLPDLLAQSSHLLDVTITATTTIEMETGPVYGFARRDRAPAPVIADLTDVQIDDVLFGRDDDPRVGVFPSFDASSTLRLISRRNGGAVVELADESDGDVVGQRVIVGTGQYRVGTVEEWPIHLMFHLDDAGAISFVGPCASEFDRQLESIVTNMYPDLADGSELDQVIAIMDAALDTDVGGNHLHFARPATARQIGDGLMPSMIAPTLQRIHVVVVPSRAIDGGFGIQSPAGNGSEFFATLDSPEPYTSGALVSTSGPVALAISRHDMSRIADPLDGAFTGSLDGVEALRIDLDADTMTTVITPIALDEIPPLVPFTEPADSLRHWLGIPIVSTPGTATIDWVPA</sequence>
<accession>A0A6C7EDQ3</accession>
<organism evidence="1 2">
    <name type="scientific">Ilumatobacter coccineus (strain NBRC 103263 / KCTC 29153 / YM16-304)</name>
    <dbReference type="NCBI Taxonomy" id="1313172"/>
    <lineage>
        <taxon>Bacteria</taxon>
        <taxon>Bacillati</taxon>
        <taxon>Actinomycetota</taxon>
        <taxon>Acidimicrobiia</taxon>
        <taxon>Acidimicrobiales</taxon>
        <taxon>Ilumatobacteraceae</taxon>
        <taxon>Ilumatobacter</taxon>
    </lineage>
</organism>
<dbReference type="AlphaFoldDB" id="A0A6C7EDQ3"/>
<proteinExistence type="predicted"/>
<reference evidence="1 2" key="1">
    <citation type="journal article" date="2013" name="Int. J. Syst. Evol. Microbiol.">
        <title>Ilumatobacter nonamiense sp. nov. and Ilumatobacter coccineum sp. nov., isolated from seashore sand.</title>
        <authorList>
            <person name="Matsumoto A."/>
            <person name="Kasai H."/>
            <person name="Matsuo Y."/>
            <person name="Shizuri Y."/>
            <person name="Ichikawa N."/>
            <person name="Fujita N."/>
            <person name="Omura S."/>
            <person name="Takahashi Y."/>
        </authorList>
    </citation>
    <scope>NUCLEOTIDE SEQUENCE [LARGE SCALE GENOMIC DNA]</scope>
    <source>
        <strain evidence="2">NBRC 103263 / KCTC 29153 / YM16-304</strain>
    </source>
</reference>
<protein>
    <submittedName>
        <fullName evidence="1">Uncharacterized protein</fullName>
    </submittedName>
</protein>
<dbReference type="Proteomes" id="UP000011863">
    <property type="component" value="Chromosome"/>
</dbReference>
<keyword evidence="2" id="KW-1185">Reference proteome</keyword>
<gene>
    <name evidence="1" type="ORF">YM304_41960</name>
</gene>
<dbReference type="KEGG" id="aym:YM304_41960"/>
<evidence type="ECO:0000313" key="1">
    <source>
        <dbReference type="EMBL" id="BAN04510.1"/>
    </source>
</evidence>
<dbReference type="EMBL" id="AP012057">
    <property type="protein sequence ID" value="BAN04510.1"/>
    <property type="molecule type" value="Genomic_DNA"/>
</dbReference>
<evidence type="ECO:0000313" key="2">
    <source>
        <dbReference type="Proteomes" id="UP000011863"/>
    </source>
</evidence>